<gene>
    <name evidence="4" type="ORF">SAMN04488692_1128</name>
</gene>
<dbReference type="NCBIfam" id="TIGR01361">
    <property type="entry name" value="DAHP_synth_Bsub"/>
    <property type="match status" value="1"/>
</dbReference>
<dbReference type="PANTHER" id="PTHR43018:SF2">
    <property type="entry name" value="PHOSPHO-2-DEHYDRO-3-DEOXYHEPTONATE ALDOLASE"/>
    <property type="match status" value="1"/>
</dbReference>
<feature type="domain" description="DAHP synthetase I/KDSA" evidence="2">
    <location>
        <begin position="84"/>
        <end position="331"/>
    </location>
</feature>
<evidence type="ECO:0000313" key="4">
    <source>
        <dbReference type="EMBL" id="SDL93694.1"/>
    </source>
</evidence>
<dbReference type="GO" id="GO:0016832">
    <property type="term" value="F:aldehyde-lyase activity"/>
    <property type="evidence" value="ECO:0007669"/>
    <property type="project" value="InterPro"/>
</dbReference>
<dbReference type="Pfam" id="PF18152">
    <property type="entry name" value="DAHP_snth_FXD"/>
    <property type="match status" value="1"/>
</dbReference>
<reference evidence="4 5" key="1">
    <citation type="submission" date="2016-10" db="EMBL/GenBank/DDBJ databases">
        <authorList>
            <person name="de Groot N.N."/>
        </authorList>
    </citation>
    <scope>NUCLEOTIDE SEQUENCE [LARGE SCALE GENOMIC DNA]</scope>
    <source>
        <strain evidence="4 5">SLAS-1</strain>
    </source>
</reference>
<dbReference type="Gene3D" id="3.30.70.1140">
    <property type="entry name" value="Phospho-2-dehydro-3-deoxyheptonate aldolase, domain 1"/>
    <property type="match status" value="1"/>
</dbReference>
<keyword evidence="1" id="KW-0808">Transferase</keyword>
<dbReference type="EMBL" id="FNGO01000012">
    <property type="protein sequence ID" value="SDL93694.1"/>
    <property type="molecule type" value="Genomic_DNA"/>
</dbReference>
<evidence type="ECO:0000259" key="2">
    <source>
        <dbReference type="Pfam" id="PF00793"/>
    </source>
</evidence>
<evidence type="ECO:0000256" key="1">
    <source>
        <dbReference type="ARBA" id="ARBA00022679"/>
    </source>
</evidence>
<dbReference type="InterPro" id="IPR006268">
    <property type="entry name" value="DAHP_syn_2"/>
</dbReference>
<evidence type="ECO:0000313" key="5">
    <source>
        <dbReference type="Proteomes" id="UP000199476"/>
    </source>
</evidence>
<dbReference type="AlphaFoldDB" id="A0A1G9P4Q6"/>
<dbReference type="RefSeq" id="WP_089760336.1">
    <property type="nucleotide sequence ID" value="NZ_FNGO01000012.1"/>
</dbReference>
<evidence type="ECO:0000259" key="3">
    <source>
        <dbReference type="Pfam" id="PF18152"/>
    </source>
</evidence>
<dbReference type="InterPro" id="IPR052899">
    <property type="entry name" value="Class-I_DAHP_synthase"/>
</dbReference>
<dbReference type="InterPro" id="IPR041071">
    <property type="entry name" value="DAHP_snth_FXD"/>
</dbReference>
<dbReference type="Pfam" id="PF00793">
    <property type="entry name" value="DAHP_synth_1"/>
    <property type="match status" value="1"/>
</dbReference>
<dbReference type="SUPFAM" id="SSF51569">
    <property type="entry name" value="Aldolase"/>
    <property type="match status" value="1"/>
</dbReference>
<dbReference type="NCBIfam" id="NF009239">
    <property type="entry name" value="PRK12595.1"/>
    <property type="match status" value="1"/>
</dbReference>
<accession>A0A1G9P4Q6</accession>
<keyword evidence="5" id="KW-1185">Reference proteome</keyword>
<dbReference type="OrthoDB" id="9780456at2"/>
<dbReference type="Gene3D" id="3.20.20.70">
    <property type="entry name" value="Aldolase class I"/>
    <property type="match status" value="1"/>
</dbReference>
<proteinExistence type="predicted"/>
<dbReference type="GO" id="GO:0009073">
    <property type="term" value="P:aromatic amino acid family biosynthetic process"/>
    <property type="evidence" value="ECO:0007669"/>
    <property type="project" value="InterPro"/>
</dbReference>
<sequence>MIVVMDADCNEKELQEILDLIDEEGFEAHLSQGIDKQIVGLIGDSAGKEQLQERINSYNQVDKVIPVMEPYKLTGWKFAPEKTVIDVDGVKIGGENPVVMAGPCSVESKEQILETARVVKEAGAEVLRGGAFKPRTSPYSFQGLGERGLELLSLAREKTGLKIITELMDTEHIEMVTSHTDIIQIGSRNMKNYALLKEIGRLDKPVMLKRGMASTVKDWLLAAEYIMSEGNQDVMLCERGIKTFCDDTRYTMDLSAIPLVREKSHLPVIADPSHGTGRWELVAPMSRAAVAGGADGLLIEVHPEPKNALSDGPQSLKPEKFEKLMNELEKLNHALSDIDDSVSPAV</sequence>
<dbReference type="NCBIfam" id="NF006421">
    <property type="entry name" value="PRK08673.1"/>
    <property type="match status" value="1"/>
</dbReference>
<dbReference type="PANTHER" id="PTHR43018">
    <property type="entry name" value="PHOSPHO-2-DEHYDRO-3-DEOXYHEPTONATE ALDOLASE"/>
    <property type="match status" value="1"/>
</dbReference>
<dbReference type="STRING" id="321763.SAMN04488692_1128"/>
<organism evidence="4 5">
    <name type="scientific">Halarsenatibacter silvermanii</name>
    <dbReference type="NCBI Taxonomy" id="321763"/>
    <lineage>
        <taxon>Bacteria</taxon>
        <taxon>Bacillati</taxon>
        <taxon>Bacillota</taxon>
        <taxon>Clostridia</taxon>
        <taxon>Halanaerobiales</taxon>
        <taxon>Halarsenatibacteraceae</taxon>
        <taxon>Halarsenatibacter</taxon>
    </lineage>
</organism>
<protein>
    <submittedName>
        <fullName evidence="4">3-deoxy-D-arabinoheptulosonate-7-phosphate synthase</fullName>
    </submittedName>
</protein>
<feature type="domain" description="DAHP synthase ferredoxin-like" evidence="3">
    <location>
        <begin position="1"/>
        <end position="69"/>
    </location>
</feature>
<dbReference type="GO" id="GO:0016740">
    <property type="term" value="F:transferase activity"/>
    <property type="evidence" value="ECO:0007669"/>
    <property type="project" value="UniProtKB-KW"/>
</dbReference>
<dbReference type="InterPro" id="IPR013785">
    <property type="entry name" value="Aldolase_TIM"/>
</dbReference>
<name>A0A1G9P4Q6_9FIRM</name>
<dbReference type="InterPro" id="IPR006218">
    <property type="entry name" value="DAHP1/KDSA"/>
</dbReference>
<dbReference type="Proteomes" id="UP000199476">
    <property type="component" value="Unassembled WGS sequence"/>
</dbReference>